<dbReference type="InterPro" id="IPR045012">
    <property type="entry name" value="NLP"/>
</dbReference>
<dbReference type="InterPro" id="IPR003035">
    <property type="entry name" value="RWP-RK_dom"/>
</dbReference>
<evidence type="ECO:0000259" key="6">
    <source>
        <dbReference type="PROSITE" id="PS51519"/>
    </source>
</evidence>
<dbReference type="OrthoDB" id="6270329at2759"/>
<evidence type="ECO:0000313" key="7">
    <source>
        <dbReference type="EMBL" id="PWA77715.1"/>
    </source>
</evidence>
<name>A0A2U1NW32_ARTAN</name>
<keyword evidence="4" id="KW-0539">Nucleus</keyword>
<keyword evidence="1" id="KW-0805">Transcription regulation</keyword>
<feature type="region of interest" description="Disordered" evidence="5">
    <location>
        <begin position="1"/>
        <end position="25"/>
    </location>
</feature>
<proteinExistence type="predicted"/>
<dbReference type="STRING" id="35608.A0A2U1NW32"/>
<evidence type="ECO:0000256" key="1">
    <source>
        <dbReference type="ARBA" id="ARBA00023015"/>
    </source>
</evidence>
<dbReference type="Pfam" id="PF02042">
    <property type="entry name" value="RWP-RK"/>
    <property type="match status" value="1"/>
</dbReference>
<dbReference type="SUPFAM" id="SSF54277">
    <property type="entry name" value="CAD &amp; PB1 domains"/>
    <property type="match status" value="1"/>
</dbReference>
<dbReference type="GO" id="GO:0003677">
    <property type="term" value="F:DNA binding"/>
    <property type="evidence" value="ECO:0007669"/>
    <property type="project" value="UniProtKB-KW"/>
</dbReference>
<protein>
    <submittedName>
        <fullName evidence="7">NIN-like protein</fullName>
    </submittedName>
</protein>
<keyword evidence="8" id="KW-1185">Reference proteome</keyword>
<dbReference type="Pfam" id="PF00564">
    <property type="entry name" value="PB1"/>
    <property type="match status" value="1"/>
</dbReference>
<evidence type="ECO:0000313" key="8">
    <source>
        <dbReference type="Proteomes" id="UP000245207"/>
    </source>
</evidence>
<dbReference type="InterPro" id="IPR055081">
    <property type="entry name" value="NLP1-9_GAF"/>
</dbReference>
<evidence type="ECO:0000256" key="2">
    <source>
        <dbReference type="ARBA" id="ARBA00023125"/>
    </source>
</evidence>
<feature type="domain" description="RWP-RK" evidence="6">
    <location>
        <begin position="482"/>
        <end position="569"/>
    </location>
</feature>
<dbReference type="InterPro" id="IPR000270">
    <property type="entry name" value="PB1_dom"/>
</dbReference>
<feature type="compositionally biased region" description="Low complexity" evidence="5">
    <location>
        <begin position="14"/>
        <end position="23"/>
    </location>
</feature>
<dbReference type="PROSITE" id="PS51519">
    <property type="entry name" value="RWP_RK"/>
    <property type="match status" value="1"/>
</dbReference>
<keyword evidence="3" id="KW-0804">Transcription</keyword>
<sequence>MEKQQVSFDLAVGNSSKSRSSNSDVLDRMKSRYPCIYQPMNPSNATVLEEQDDVDTDEDVRYLTSLWVFGSRDIDDGPESPQPPSLSHMMVEQNIIDHHIIKDRIASALTDIRFRENGVLVQFWSPVEVRKRWLLTTWNQPFGIGVADGGLYSYRLKSELRAIVVDGEDREELGPPGRVYSRKLPEWSLDVHAGNNMYGYIDLPVFESSGDSCVGVLEIITSSNYVDYAFEVQEVLKALKKQNLRSPNIFEDSSICVADERRRHEHDEIFKVLTAVCDIHNLPLAQTWALSGHTSYVANFGNIEHCCSSFNRSCIGKVCMSTYHLPFYVRDLSFWEFHKACSEIHLDISHGVVGTSFSSCGTRFFRDVTELDEDDYPLVPFARMSGITSCVAIYITSYDDEYVLEFFLPTCNANEAELLKLTKTVREQLKNTSCLQLDIMMAPKPLFTEKEEENIENESSNSVSVGPSQSVFPYLEKGIADFDTNPTRKTRMKGKRSKSSICLEEIKKHFGKTLNEAATILNVSRSTLKRICRNHGIKVWPYRYLESPPSPITLSTEIGVIPPDSENQQQFVENEWNDTNKSDINIQLKRTEISVGLEELNEHSEENVMELEDMPLEVMSENSDNESSNSGSVGTSLGGIPQRKRKRSGRVISLEEIQKHTVKPIDEAAAIHNDSMSMVGHSFTNQQEQTNLPDGRAQPSTSIKEQCIENTATEEGKILTIKARYEENTVEFPFIPLDGLVKLEELIATKFQLSLGSFKIKYEDRDGEMILIACDRALIESVGDSKEPVDPTVITLFVFAHC</sequence>
<gene>
    <name evidence="7" type="ORF">CTI12_AA222250</name>
</gene>
<dbReference type="Proteomes" id="UP000245207">
    <property type="component" value="Unassembled WGS sequence"/>
</dbReference>
<feature type="compositionally biased region" description="Low complexity" evidence="5">
    <location>
        <begin position="620"/>
        <end position="632"/>
    </location>
</feature>
<comment type="caution">
    <text evidence="7">The sequence shown here is derived from an EMBL/GenBank/DDBJ whole genome shotgun (WGS) entry which is preliminary data.</text>
</comment>
<accession>A0A2U1NW32</accession>
<dbReference type="CDD" id="cd05992">
    <property type="entry name" value="PB1"/>
    <property type="match status" value="1"/>
</dbReference>
<reference evidence="7 8" key="1">
    <citation type="journal article" date="2018" name="Mol. Plant">
        <title>The genome of Artemisia annua provides insight into the evolution of Asteraceae family and artemisinin biosynthesis.</title>
        <authorList>
            <person name="Shen Q."/>
            <person name="Zhang L."/>
            <person name="Liao Z."/>
            <person name="Wang S."/>
            <person name="Yan T."/>
            <person name="Shi P."/>
            <person name="Liu M."/>
            <person name="Fu X."/>
            <person name="Pan Q."/>
            <person name="Wang Y."/>
            <person name="Lv Z."/>
            <person name="Lu X."/>
            <person name="Zhang F."/>
            <person name="Jiang W."/>
            <person name="Ma Y."/>
            <person name="Chen M."/>
            <person name="Hao X."/>
            <person name="Li L."/>
            <person name="Tang Y."/>
            <person name="Lv G."/>
            <person name="Zhou Y."/>
            <person name="Sun X."/>
            <person name="Brodelius P.E."/>
            <person name="Rose J.K.C."/>
            <person name="Tang K."/>
        </authorList>
    </citation>
    <scope>NUCLEOTIDE SEQUENCE [LARGE SCALE GENOMIC DNA]</scope>
    <source>
        <strain evidence="8">cv. Huhao1</strain>
        <tissue evidence="7">Leaf</tissue>
    </source>
</reference>
<organism evidence="7 8">
    <name type="scientific">Artemisia annua</name>
    <name type="common">Sweet wormwood</name>
    <dbReference type="NCBI Taxonomy" id="35608"/>
    <lineage>
        <taxon>Eukaryota</taxon>
        <taxon>Viridiplantae</taxon>
        <taxon>Streptophyta</taxon>
        <taxon>Embryophyta</taxon>
        <taxon>Tracheophyta</taxon>
        <taxon>Spermatophyta</taxon>
        <taxon>Magnoliopsida</taxon>
        <taxon>eudicotyledons</taxon>
        <taxon>Gunneridae</taxon>
        <taxon>Pentapetalae</taxon>
        <taxon>asterids</taxon>
        <taxon>campanulids</taxon>
        <taxon>Asterales</taxon>
        <taxon>Asteraceae</taxon>
        <taxon>Asteroideae</taxon>
        <taxon>Anthemideae</taxon>
        <taxon>Artemisiinae</taxon>
        <taxon>Artemisia</taxon>
    </lineage>
</organism>
<dbReference type="PANTHER" id="PTHR32002:SF35">
    <property type="entry name" value="PROTEIN NLP6"/>
    <property type="match status" value="1"/>
</dbReference>
<evidence type="ECO:0000256" key="3">
    <source>
        <dbReference type="ARBA" id="ARBA00023163"/>
    </source>
</evidence>
<dbReference type="PANTHER" id="PTHR32002">
    <property type="entry name" value="PROTEIN NLP8"/>
    <property type="match status" value="1"/>
</dbReference>
<keyword evidence="2" id="KW-0238">DNA-binding</keyword>
<dbReference type="EMBL" id="PKPP01002086">
    <property type="protein sequence ID" value="PWA77715.1"/>
    <property type="molecule type" value="Genomic_DNA"/>
</dbReference>
<dbReference type="Pfam" id="PF22922">
    <property type="entry name" value="GAF_NLP"/>
    <property type="match status" value="1"/>
</dbReference>
<dbReference type="GO" id="GO:0003700">
    <property type="term" value="F:DNA-binding transcription factor activity"/>
    <property type="evidence" value="ECO:0007669"/>
    <property type="project" value="InterPro"/>
</dbReference>
<evidence type="ECO:0000256" key="4">
    <source>
        <dbReference type="ARBA" id="ARBA00023242"/>
    </source>
</evidence>
<dbReference type="AlphaFoldDB" id="A0A2U1NW32"/>
<evidence type="ECO:0000256" key="5">
    <source>
        <dbReference type="SAM" id="MobiDB-lite"/>
    </source>
</evidence>
<feature type="region of interest" description="Disordered" evidence="5">
    <location>
        <begin position="620"/>
        <end position="646"/>
    </location>
</feature>